<dbReference type="Proteomes" id="UP000195573">
    <property type="component" value="Chromosome"/>
</dbReference>
<dbReference type="GO" id="GO:0016020">
    <property type="term" value="C:membrane"/>
    <property type="evidence" value="ECO:0007669"/>
    <property type="project" value="TreeGrafter"/>
</dbReference>
<dbReference type="RefSeq" id="WP_088018127.1">
    <property type="nucleotide sequence ID" value="NZ_CP020880.1"/>
</dbReference>
<dbReference type="InterPro" id="IPR014228">
    <property type="entry name" value="Spore_polysacc_deacetyl_YlxY"/>
</dbReference>
<dbReference type="GO" id="GO:0016810">
    <property type="term" value="F:hydrolase activity, acting on carbon-nitrogen (but not peptide) bonds"/>
    <property type="evidence" value="ECO:0007669"/>
    <property type="project" value="InterPro"/>
</dbReference>
<name>A0A1Y0CM75_9BACI</name>
<gene>
    <name evidence="2" type="ORF">B4U37_10200</name>
    <name evidence="3" type="ORF">FZC74_05065</name>
    <name evidence="4" type="ORF">FZC75_07395</name>
</gene>
<sequence length="321" mass="35734">MKRSTFQLLAFVIIAFFTYNTVSHPFQGDIAAILSKDIAEVAQKKDALYVEIEQKASTYEVAPQDAKIDKVWKAQPGLNGLKVDLEASYKNMKKSGVFDEKKLVMEQISPKIHLSDLPPSPIYRGHPEKPMVSFLINVAWGNEHIPGMLETLKNHGVQATFFLEGRWVKENPSMAKMIIDAGHEVGNHSYTHPNMKTLGSTAVREQLLKTNEVIEAISGSKVTWFAPPSGSYRDEVVNIAHEMKLGTIMWSVDTIDWQKPSPDVLVNRVMGKIHPGAMVLMHPTPSTANSLETLITSIKDKGLELGTVSSLLSEERIVHHN</sequence>
<dbReference type="Proteomes" id="UP000323393">
    <property type="component" value="Unassembled WGS sequence"/>
</dbReference>
<dbReference type="EMBL" id="VTEU01000001">
    <property type="protein sequence ID" value="TYS61650.1"/>
    <property type="molecule type" value="Genomic_DNA"/>
</dbReference>
<dbReference type="InterPro" id="IPR050248">
    <property type="entry name" value="Polysacc_deacetylase_ArnD"/>
</dbReference>
<dbReference type="Pfam" id="PF01522">
    <property type="entry name" value="Polysacc_deac_1"/>
    <property type="match status" value="1"/>
</dbReference>
<evidence type="ECO:0000313" key="7">
    <source>
        <dbReference type="Proteomes" id="UP000324517"/>
    </source>
</evidence>
<evidence type="ECO:0000313" key="6">
    <source>
        <dbReference type="Proteomes" id="UP000323393"/>
    </source>
</evidence>
<dbReference type="InterPro" id="IPR011330">
    <property type="entry name" value="Glyco_hydro/deAcase_b/a-brl"/>
</dbReference>
<keyword evidence="5" id="KW-1185">Reference proteome</keyword>
<dbReference type="PROSITE" id="PS51677">
    <property type="entry name" value="NODB"/>
    <property type="match status" value="1"/>
</dbReference>
<evidence type="ECO:0000313" key="2">
    <source>
        <dbReference type="EMBL" id="ART76389.1"/>
    </source>
</evidence>
<dbReference type="EMBL" id="CP020880">
    <property type="protein sequence ID" value="ART76389.1"/>
    <property type="molecule type" value="Genomic_DNA"/>
</dbReference>
<proteinExistence type="predicted"/>
<dbReference type="PANTHER" id="PTHR10587">
    <property type="entry name" value="GLYCOSYL TRANSFERASE-RELATED"/>
    <property type="match status" value="1"/>
</dbReference>
<dbReference type="NCBIfam" id="TIGR02873">
    <property type="entry name" value="spore_ylxY"/>
    <property type="match status" value="1"/>
</dbReference>
<feature type="domain" description="NodB homology" evidence="1">
    <location>
        <begin position="130"/>
        <end position="306"/>
    </location>
</feature>
<dbReference type="KEGG" id="bhk:B4U37_10200"/>
<evidence type="ECO:0000259" key="1">
    <source>
        <dbReference type="PROSITE" id="PS51677"/>
    </source>
</evidence>
<dbReference type="InterPro" id="IPR002509">
    <property type="entry name" value="NODB_dom"/>
</dbReference>
<dbReference type="PANTHER" id="PTHR10587:SF80">
    <property type="entry name" value="CHITOOLIGOSACCHARIDE DEACETYLASE"/>
    <property type="match status" value="1"/>
</dbReference>
<dbReference type="OrthoDB" id="9812065at2"/>
<dbReference type="AlphaFoldDB" id="A0A1Y0CM75"/>
<dbReference type="SUPFAM" id="SSF88713">
    <property type="entry name" value="Glycoside hydrolase/deacetylase"/>
    <property type="match status" value="1"/>
</dbReference>
<dbReference type="EMBL" id="VTET01000003">
    <property type="protein sequence ID" value="TYS72888.1"/>
    <property type="molecule type" value="Genomic_DNA"/>
</dbReference>
<protein>
    <submittedName>
        <fullName evidence="3">Polysaccharide deacetylase family protein</fullName>
    </submittedName>
</protein>
<dbReference type="Gene3D" id="3.20.20.370">
    <property type="entry name" value="Glycoside hydrolase/deacetylase"/>
    <property type="match status" value="1"/>
</dbReference>
<evidence type="ECO:0000313" key="4">
    <source>
        <dbReference type="EMBL" id="TYS72888.1"/>
    </source>
</evidence>
<reference evidence="2 5" key="1">
    <citation type="submission" date="2017-04" db="EMBL/GenBank/DDBJ databases">
        <title>Complete Genome Sequence of the Bacillus horikoshii 20a strain from Cuatro Cienegas, Coahuila, Mexico.</title>
        <authorList>
            <person name="Zarza E."/>
            <person name="Alcaraz L.D."/>
            <person name="Aguilar-Salinas B."/>
            <person name="Islas A."/>
            <person name="Olmedo-Alvarez G."/>
        </authorList>
    </citation>
    <scope>NUCLEOTIDE SEQUENCE [LARGE SCALE GENOMIC DNA]</scope>
    <source>
        <strain evidence="2 5">20a</strain>
    </source>
</reference>
<evidence type="ECO:0000313" key="5">
    <source>
        <dbReference type="Proteomes" id="UP000195573"/>
    </source>
</evidence>
<accession>A0A1Y0CM75</accession>
<dbReference type="Proteomes" id="UP000324517">
    <property type="component" value="Unassembled WGS sequence"/>
</dbReference>
<evidence type="ECO:0000313" key="3">
    <source>
        <dbReference type="EMBL" id="TYS61650.1"/>
    </source>
</evidence>
<dbReference type="GO" id="GO:0005975">
    <property type="term" value="P:carbohydrate metabolic process"/>
    <property type="evidence" value="ECO:0007669"/>
    <property type="project" value="InterPro"/>
</dbReference>
<organism evidence="3 6">
    <name type="scientific">Sutcliffiella horikoshii</name>
    <dbReference type="NCBI Taxonomy" id="79883"/>
    <lineage>
        <taxon>Bacteria</taxon>
        <taxon>Bacillati</taxon>
        <taxon>Bacillota</taxon>
        <taxon>Bacilli</taxon>
        <taxon>Bacillales</taxon>
        <taxon>Bacillaceae</taxon>
        <taxon>Sutcliffiella</taxon>
    </lineage>
</organism>
<dbReference type="GeneID" id="96738792"/>
<reference evidence="6 7" key="2">
    <citation type="submission" date="2019-08" db="EMBL/GenBank/DDBJ databases">
        <title>Bacillus genomes from the desert of Cuatro Cienegas, Coahuila.</title>
        <authorList>
            <person name="Olmedo-Alvarez G."/>
        </authorList>
    </citation>
    <scope>NUCLEOTIDE SEQUENCE [LARGE SCALE GENOMIC DNA]</scope>
    <source>
        <strain evidence="3 6">CH88_3T</strain>
        <strain evidence="4 7">CH98b_3T</strain>
    </source>
</reference>
<dbReference type="CDD" id="cd10950">
    <property type="entry name" value="CE4_BsYlxY_like"/>
    <property type="match status" value="1"/>
</dbReference>